<accession>R8AQG2</accession>
<dbReference type="RefSeq" id="WP_010863607.1">
    <property type="nucleotide sequence ID" value="NZ_KB944511.1"/>
</dbReference>
<name>R8AQG2_PLESH</name>
<dbReference type="OrthoDB" id="964913at2"/>
<protein>
    <submittedName>
        <fullName evidence="1">Putative Gifsy-1 prophage protein</fullName>
    </submittedName>
</protein>
<dbReference type="AlphaFoldDB" id="R8AQG2"/>
<evidence type="ECO:0000313" key="1">
    <source>
        <dbReference type="EMBL" id="EON88558.1"/>
    </source>
</evidence>
<dbReference type="EMBL" id="AQQO01000338">
    <property type="protein sequence ID" value="EON88558.1"/>
    <property type="molecule type" value="Genomic_DNA"/>
</dbReference>
<sequence>MNKKKLSERMIAPAIMAIALIILAKNTSSAKEIHFENDHSVATVESYVTGNAIEDYTFAGTKGRILMIVMDGGVHFDLFPPRNVSPVPIFSSTASTNEYEGELTATGNYVIRVSQRSDAAKDGKTTNFKLAVGFIK</sequence>
<comment type="caution">
    <text evidence="1">The sequence shown here is derived from an EMBL/GenBank/DDBJ whole genome shotgun (WGS) entry which is preliminary data.</text>
</comment>
<reference evidence="1 2" key="1">
    <citation type="journal article" date="2013" name="Genome Announc.">
        <title>Genome Sequence of Plesiomonas shigelloides Strain 302-73 (Serotype O1).</title>
        <authorList>
            <person name="Pique N."/>
            <person name="Aquilini E."/>
            <person name="Alioto T."/>
            <person name="Minana-Galbis D."/>
            <person name="Tomas J.M."/>
        </authorList>
    </citation>
    <scope>NUCLEOTIDE SEQUENCE [LARGE SCALE GENOMIC DNA]</scope>
    <source>
        <strain evidence="1 2">302-73</strain>
    </source>
</reference>
<gene>
    <name evidence="1" type="ORF">PLESHI_09984</name>
</gene>
<organism evidence="1 2">
    <name type="scientific">Plesiomonas shigelloides 302-73</name>
    <dbReference type="NCBI Taxonomy" id="1315976"/>
    <lineage>
        <taxon>Bacteria</taxon>
        <taxon>Pseudomonadati</taxon>
        <taxon>Pseudomonadota</taxon>
        <taxon>Gammaproteobacteria</taxon>
        <taxon>Enterobacterales</taxon>
        <taxon>Enterobacteriaceae</taxon>
        <taxon>Plesiomonas</taxon>
    </lineage>
</organism>
<keyword evidence="2" id="KW-1185">Reference proteome</keyword>
<dbReference type="HOGENOM" id="CLU_1873511_0_0_6"/>
<dbReference type="Gene3D" id="2.60.120.380">
    <property type="match status" value="1"/>
</dbReference>
<evidence type="ECO:0000313" key="2">
    <source>
        <dbReference type="Proteomes" id="UP000014012"/>
    </source>
</evidence>
<dbReference type="Proteomes" id="UP000014012">
    <property type="component" value="Unassembled WGS sequence"/>
</dbReference>
<proteinExistence type="predicted"/>